<gene>
    <name evidence="1" type="ORF">PV517_07700</name>
</gene>
<evidence type="ECO:0008006" key="3">
    <source>
        <dbReference type="Google" id="ProtNLM"/>
    </source>
</evidence>
<proteinExistence type="predicted"/>
<organism evidence="1 2">
    <name type="scientific">Streptomyces griseiscabiei</name>
    <dbReference type="NCBI Taxonomy" id="2993540"/>
    <lineage>
        <taxon>Bacteria</taxon>
        <taxon>Bacillati</taxon>
        <taxon>Actinomycetota</taxon>
        <taxon>Actinomycetes</taxon>
        <taxon>Kitasatosporales</taxon>
        <taxon>Streptomycetaceae</taxon>
        <taxon>Streptomyces</taxon>
    </lineage>
</organism>
<sequence length="152" mass="16444">MPGEVTLVLDISPPTFGPVEGLLRAAAHVITAEFWRYGRHPHLVTFDRPSQAVPIARPADLLALWTTRTLDAPDVARALKTAGTTGVSALLLTHHRLPRELGLTPGPQLRLFTTHLADDAPAGRWALPFQQHVPPSLQLGQLRNAISALLLG</sequence>
<accession>A0ABU4KYV0</accession>
<name>A0ABU4KYV0_9ACTN</name>
<dbReference type="Proteomes" id="UP001271723">
    <property type="component" value="Unassembled WGS sequence"/>
</dbReference>
<dbReference type="EMBL" id="JARAVY010000002">
    <property type="protein sequence ID" value="MDX2908586.1"/>
    <property type="molecule type" value="Genomic_DNA"/>
</dbReference>
<dbReference type="RefSeq" id="WP_086758355.1">
    <property type="nucleotide sequence ID" value="NZ_JAGJBZ010000002.1"/>
</dbReference>
<keyword evidence="2" id="KW-1185">Reference proteome</keyword>
<evidence type="ECO:0000313" key="2">
    <source>
        <dbReference type="Proteomes" id="UP001271723"/>
    </source>
</evidence>
<protein>
    <recommendedName>
        <fullName evidence="3">LysR substrate-binding domain-containing protein</fullName>
    </recommendedName>
</protein>
<evidence type="ECO:0000313" key="1">
    <source>
        <dbReference type="EMBL" id="MDX2908586.1"/>
    </source>
</evidence>
<comment type="caution">
    <text evidence="1">The sequence shown here is derived from an EMBL/GenBank/DDBJ whole genome shotgun (WGS) entry which is preliminary data.</text>
</comment>
<reference evidence="1 2" key="1">
    <citation type="journal article" date="2023" name="Microb. Genom.">
        <title>Mesoterricola silvestris gen. nov., sp. nov., Mesoterricola sediminis sp. nov., Geothrix oryzae sp. nov., Geothrix edaphica sp. nov., Geothrix rubra sp. nov., and Geothrix limicola sp. nov., six novel members of Acidobacteriota isolated from soils.</title>
        <authorList>
            <person name="Weisberg A.J."/>
            <person name="Pearce E."/>
            <person name="Kramer C.G."/>
            <person name="Chang J.H."/>
            <person name="Clarke C.R."/>
        </authorList>
    </citation>
    <scope>NUCLEOTIDE SEQUENCE [LARGE SCALE GENOMIC DNA]</scope>
    <source>
        <strain evidence="1 2">NRRL_B-2795</strain>
    </source>
</reference>